<proteinExistence type="inferred from homology"/>
<keyword evidence="2" id="KW-0489">Methyltransferase</keyword>
<dbReference type="PANTHER" id="PTHR45875:SF1">
    <property type="entry name" value="METHYLTRANSFERASE N6AMT1"/>
    <property type="match status" value="1"/>
</dbReference>
<dbReference type="GO" id="GO:0008276">
    <property type="term" value="F:protein methyltransferase activity"/>
    <property type="evidence" value="ECO:0007669"/>
    <property type="project" value="TreeGrafter"/>
</dbReference>
<dbReference type="InterPro" id="IPR029063">
    <property type="entry name" value="SAM-dependent_MTases_sf"/>
</dbReference>
<name>A0A7J2U1K7_9CREN</name>
<dbReference type="GO" id="GO:0032259">
    <property type="term" value="P:methylation"/>
    <property type="evidence" value="ECO:0007669"/>
    <property type="project" value="UniProtKB-KW"/>
</dbReference>
<dbReference type="Gene3D" id="3.40.50.150">
    <property type="entry name" value="Vaccinia Virus protein VP39"/>
    <property type="match status" value="1"/>
</dbReference>
<evidence type="ECO:0000259" key="5">
    <source>
        <dbReference type="Pfam" id="PF05175"/>
    </source>
</evidence>
<dbReference type="InterPro" id="IPR052190">
    <property type="entry name" value="Euk-Arch_PrmC-MTase"/>
</dbReference>
<comment type="similarity">
    <text evidence="1">Belongs to the eukaryotic/archaeal PrmC-related family.</text>
</comment>
<dbReference type="AlphaFoldDB" id="A0A7J2U1K7"/>
<dbReference type="EMBL" id="DSEU01000004">
    <property type="protein sequence ID" value="HEM66133.1"/>
    <property type="molecule type" value="Genomic_DNA"/>
</dbReference>
<dbReference type="InterPro" id="IPR007848">
    <property type="entry name" value="Small_mtfrase_dom"/>
</dbReference>
<organism evidence="6">
    <name type="scientific">Ignisphaera aggregans</name>
    <dbReference type="NCBI Taxonomy" id="334771"/>
    <lineage>
        <taxon>Archaea</taxon>
        <taxon>Thermoproteota</taxon>
        <taxon>Thermoprotei</taxon>
        <taxon>Desulfurococcales</taxon>
        <taxon>Desulfurococcaceae</taxon>
        <taxon>Ignisphaera</taxon>
    </lineage>
</organism>
<comment type="caution">
    <text evidence="6">The sequence shown here is derived from an EMBL/GenBank/DDBJ whole genome shotgun (WGS) entry which is preliminary data.</text>
</comment>
<evidence type="ECO:0000256" key="2">
    <source>
        <dbReference type="ARBA" id="ARBA00022603"/>
    </source>
</evidence>
<dbReference type="GO" id="GO:0008757">
    <property type="term" value="F:S-adenosylmethionine-dependent methyltransferase activity"/>
    <property type="evidence" value="ECO:0007669"/>
    <property type="project" value="TreeGrafter"/>
</dbReference>
<sequence>MQVTRNMEKKGISINCGGVRKSCNSLYVCKSENMRKDLANGIVIVFNEEVYIPSDDTFILVNGAHYAIEKFSKKFLTIVELGCGTGYASISTLKKALNKGFSNVYAVLIDISPCATKSALKSIEANELGVYADVVQCDSASCLREKLFGLILFNPPYLPVKDYGDWLAESWSGGEEGLDIWRKFFTDSLRICEKDCLIVFVVSSLQNLTEIFKKMLSNCKNIEIIECRSFFYETICSVCCTAGDTS</sequence>
<dbReference type="PROSITE" id="PS00092">
    <property type="entry name" value="N6_MTASE"/>
    <property type="match status" value="1"/>
</dbReference>
<accession>A0A7J2U1K7</accession>
<dbReference type="InterPro" id="IPR002052">
    <property type="entry name" value="DNA_methylase_N6_adenine_CS"/>
</dbReference>
<gene>
    <name evidence="6" type="ORF">ENO26_00920</name>
</gene>
<evidence type="ECO:0000256" key="4">
    <source>
        <dbReference type="ARBA" id="ARBA00022691"/>
    </source>
</evidence>
<evidence type="ECO:0000313" key="6">
    <source>
        <dbReference type="EMBL" id="HEM66133.1"/>
    </source>
</evidence>
<keyword evidence="3" id="KW-0808">Transferase</keyword>
<dbReference type="SUPFAM" id="SSF53335">
    <property type="entry name" value="S-adenosyl-L-methionine-dependent methyltransferases"/>
    <property type="match status" value="1"/>
</dbReference>
<dbReference type="CDD" id="cd02440">
    <property type="entry name" value="AdoMet_MTases"/>
    <property type="match status" value="1"/>
</dbReference>
<dbReference type="Pfam" id="PF05175">
    <property type="entry name" value="MTS"/>
    <property type="match status" value="1"/>
</dbReference>
<dbReference type="GO" id="GO:0003676">
    <property type="term" value="F:nucleic acid binding"/>
    <property type="evidence" value="ECO:0007669"/>
    <property type="project" value="InterPro"/>
</dbReference>
<dbReference type="GO" id="GO:0035657">
    <property type="term" value="C:eRF1 methyltransferase complex"/>
    <property type="evidence" value="ECO:0007669"/>
    <property type="project" value="TreeGrafter"/>
</dbReference>
<reference evidence="6" key="1">
    <citation type="journal article" date="2020" name="mSystems">
        <title>Genome- and Community-Level Interaction Insights into Carbon Utilization and Element Cycling Functions of Hydrothermarchaeota in Hydrothermal Sediment.</title>
        <authorList>
            <person name="Zhou Z."/>
            <person name="Liu Y."/>
            <person name="Xu W."/>
            <person name="Pan J."/>
            <person name="Luo Z.H."/>
            <person name="Li M."/>
        </authorList>
    </citation>
    <scope>NUCLEOTIDE SEQUENCE [LARGE SCALE GENOMIC DNA]</scope>
    <source>
        <strain evidence="6">SpSt-125</strain>
    </source>
</reference>
<keyword evidence="4" id="KW-0949">S-adenosyl-L-methionine</keyword>
<feature type="domain" description="Methyltransferase small" evidence="5">
    <location>
        <begin position="64"/>
        <end position="222"/>
    </location>
</feature>
<protein>
    <recommendedName>
        <fullName evidence="5">Methyltransferase small domain-containing protein</fullName>
    </recommendedName>
</protein>
<evidence type="ECO:0000256" key="1">
    <source>
        <dbReference type="ARBA" id="ARBA00006149"/>
    </source>
</evidence>
<dbReference type="PANTHER" id="PTHR45875">
    <property type="entry name" value="METHYLTRANSFERASE N6AMT1"/>
    <property type="match status" value="1"/>
</dbReference>
<evidence type="ECO:0000256" key="3">
    <source>
        <dbReference type="ARBA" id="ARBA00022679"/>
    </source>
</evidence>